<dbReference type="InterPro" id="IPR050498">
    <property type="entry name" value="Ycf3"/>
</dbReference>
<dbReference type="EMBL" id="BRYB01001762">
    <property type="protein sequence ID" value="GMI33138.1"/>
    <property type="molecule type" value="Genomic_DNA"/>
</dbReference>
<evidence type="ECO:0000256" key="2">
    <source>
        <dbReference type="ARBA" id="ARBA00022803"/>
    </source>
</evidence>
<dbReference type="PANTHER" id="PTHR44858:SF1">
    <property type="entry name" value="UDP-N-ACETYLGLUCOSAMINE--PEPTIDE N-ACETYLGLUCOSAMINYLTRANSFERASE SPINDLY-RELATED"/>
    <property type="match status" value="1"/>
</dbReference>
<keyword evidence="1" id="KW-0677">Repeat</keyword>
<evidence type="ECO:0000256" key="3">
    <source>
        <dbReference type="SAM" id="MobiDB-lite"/>
    </source>
</evidence>
<dbReference type="InterPro" id="IPR019734">
    <property type="entry name" value="TPR_rpt"/>
</dbReference>
<evidence type="ECO:0008006" key="6">
    <source>
        <dbReference type="Google" id="ProtNLM"/>
    </source>
</evidence>
<feature type="region of interest" description="Disordered" evidence="3">
    <location>
        <begin position="1"/>
        <end position="68"/>
    </location>
</feature>
<evidence type="ECO:0000313" key="5">
    <source>
        <dbReference type="Proteomes" id="UP001165060"/>
    </source>
</evidence>
<sequence length="450" mass="50193">MKPSTSKGGRRPSSVNWADSRPGTTAQSSRPGSTAIAPRAASPTSLLHSSSFSSLPVETPALPGTPATDRELATLSHINQADRMMTPAQKYRQELAAMTPHQRALRRLVWRWEKDLPLWTEATIRIQKLQRGIVSREMSAHIKAQRQGIFAALKITIKAGEDVTAMRTTDAVFSLSRAISADPGSRLAYLVRGRAYYAQGMYNEALTDFSSCVMPGNDEADRTDRLRMQLLLGNTNYKKRGGGSPERRGSVMEDPGLTTFLRLKTFCVGTLVDSYHDPSVSAATDMVRFAGYANRGRVNMVTERYQAAVEDFTEVIESRGERCDIPSMYFFRGMAFSKLHEWVAAVDDFDLNVGLTEQDPDAYMRRAVAWSALQNWDKAHEDLSTALELDASAVLYAMRGRLLCCMRRFDEAIMDYKRSLAMDRDYEVAKQGLAEATKEHDPLPLVSQHS</sequence>
<dbReference type="PROSITE" id="PS50096">
    <property type="entry name" value="IQ"/>
    <property type="match status" value="1"/>
</dbReference>
<dbReference type="Proteomes" id="UP001165060">
    <property type="component" value="Unassembled WGS sequence"/>
</dbReference>
<comment type="caution">
    <text evidence="4">The sequence shown here is derived from an EMBL/GenBank/DDBJ whole genome shotgun (WGS) entry which is preliminary data.</text>
</comment>
<gene>
    <name evidence="4" type="ORF">TeGR_g1742</name>
</gene>
<dbReference type="Gene3D" id="1.25.40.10">
    <property type="entry name" value="Tetratricopeptide repeat domain"/>
    <property type="match status" value="3"/>
</dbReference>
<dbReference type="InterPro" id="IPR011990">
    <property type="entry name" value="TPR-like_helical_dom_sf"/>
</dbReference>
<feature type="compositionally biased region" description="Polar residues" evidence="3">
    <location>
        <begin position="1"/>
        <end position="32"/>
    </location>
</feature>
<name>A0ABQ6MV68_9STRA</name>
<proteinExistence type="predicted"/>
<dbReference type="SUPFAM" id="SSF48452">
    <property type="entry name" value="TPR-like"/>
    <property type="match status" value="2"/>
</dbReference>
<keyword evidence="2" id="KW-0802">TPR repeat</keyword>
<dbReference type="PANTHER" id="PTHR44858">
    <property type="entry name" value="TETRATRICOPEPTIDE REPEAT PROTEIN 6"/>
    <property type="match status" value="1"/>
</dbReference>
<dbReference type="SMART" id="SM00028">
    <property type="entry name" value="TPR"/>
    <property type="match status" value="5"/>
</dbReference>
<evidence type="ECO:0000256" key="1">
    <source>
        <dbReference type="ARBA" id="ARBA00022737"/>
    </source>
</evidence>
<evidence type="ECO:0000313" key="4">
    <source>
        <dbReference type="EMBL" id="GMI33138.1"/>
    </source>
</evidence>
<protein>
    <recommendedName>
        <fullName evidence="6">TPR-like protein</fullName>
    </recommendedName>
</protein>
<accession>A0ABQ6MV68</accession>
<feature type="compositionally biased region" description="Low complexity" evidence="3">
    <location>
        <begin position="42"/>
        <end position="55"/>
    </location>
</feature>
<reference evidence="4 5" key="1">
    <citation type="journal article" date="2023" name="Commun. Biol.">
        <title>Genome analysis of Parmales, the sister group of diatoms, reveals the evolutionary specialization of diatoms from phago-mixotrophs to photoautotrophs.</title>
        <authorList>
            <person name="Ban H."/>
            <person name="Sato S."/>
            <person name="Yoshikawa S."/>
            <person name="Yamada K."/>
            <person name="Nakamura Y."/>
            <person name="Ichinomiya M."/>
            <person name="Sato N."/>
            <person name="Blanc-Mathieu R."/>
            <person name="Endo H."/>
            <person name="Kuwata A."/>
            <person name="Ogata H."/>
        </authorList>
    </citation>
    <scope>NUCLEOTIDE SEQUENCE [LARGE SCALE GENOMIC DNA]</scope>
</reference>
<keyword evidence="5" id="KW-1185">Reference proteome</keyword>
<organism evidence="4 5">
    <name type="scientific">Tetraparma gracilis</name>
    <dbReference type="NCBI Taxonomy" id="2962635"/>
    <lineage>
        <taxon>Eukaryota</taxon>
        <taxon>Sar</taxon>
        <taxon>Stramenopiles</taxon>
        <taxon>Ochrophyta</taxon>
        <taxon>Bolidophyceae</taxon>
        <taxon>Parmales</taxon>
        <taxon>Triparmaceae</taxon>
        <taxon>Tetraparma</taxon>
    </lineage>
</organism>